<protein>
    <submittedName>
        <fullName evidence="2">Proline-rich protein 12</fullName>
    </submittedName>
</protein>
<evidence type="ECO:0000256" key="1">
    <source>
        <dbReference type="SAM" id="SignalP"/>
    </source>
</evidence>
<proteinExistence type="predicted"/>
<comment type="caution">
    <text evidence="2">The sequence shown here is derived from an EMBL/GenBank/DDBJ whole genome shotgun (WGS) entry which is preliminary data.</text>
</comment>
<feature type="signal peptide" evidence="1">
    <location>
        <begin position="1"/>
        <end position="24"/>
    </location>
</feature>
<gene>
    <name evidence="2" type="ORF">PoB_006032400</name>
</gene>
<feature type="chain" id="PRO_5043875988" evidence="1">
    <location>
        <begin position="25"/>
        <end position="102"/>
    </location>
</feature>
<keyword evidence="3" id="KW-1185">Reference proteome</keyword>
<keyword evidence="1" id="KW-0732">Signal</keyword>
<organism evidence="2 3">
    <name type="scientific">Plakobranchus ocellatus</name>
    <dbReference type="NCBI Taxonomy" id="259542"/>
    <lineage>
        <taxon>Eukaryota</taxon>
        <taxon>Metazoa</taxon>
        <taxon>Spiralia</taxon>
        <taxon>Lophotrochozoa</taxon>
        <taxon>Mollusca</taxon>
        <taxon>Gastropoda</taxon>
        <taxon>Heterobranchia</taxon>
        <taxon>Euthyneura</taxon>
        <taxon>Panpulmonata</taxon>
        <taxon>Sacoglossa</taxon>
        <taxon>Placobranchoidea</taxon>
        <taxon>Plakobranchidae</taxon>
        <taxon>Plakobranchus</taxon>
    </lineage>
</organism>
<reference evidence="2 3" key="1">
    <citation type="journal article" date="2021" name="Elife">
        <title>Chloroplast acquisition without the gene transfer in kleptoplastic sea slugs, Plakobranchus ocellatus.</title>
        <authorList>
            <person name="Maeda T."/>
            <person name="Takahashi S."/>
            <person name="Yoshida T."/>
            <person name="Shimamura S."/>
            <person name="Takaki Y."/>
            <person name="Nagai Y."/>
            <person name="Toyoda A."/>
            <person name="Suzuki Y."/>
            <person name="Arimoto A."/>
            <person name="Ishii H."/>
            <person name="Satoh N."/>
            <person name="Nishiyama T."/>
            <person name="Hasebe M."/>
            <person name="Maruyama T."/>
            <person name="Minagawa J."/>
            <person name="Obokata J."/>
            <person name="Shigenobu S."/>
        </authorList>
    </citation>
    <scope>NUCLEOTIDE SEQUENCE [LARGE SCALE GENOMIC DNA]</scope>
</reference>
<accession>A0AAV4CPP0</accession>
<dbReference type="AlphaFoldDB" id="A0AAV4CPP0"/>
<name>A0AAV4CPP0_9GAST</name>
<sequence length="102" mass="11404">MSNSVIILAAVSPLLLVISPDKYAKMVIFATVQEIVVGATTEKILVPYHGLSHFKVHLLKRCRDKTKLVQELQDADVSVDKLLEDRAWILQAFGDFVNLLNT</sequence>
<evidence type="ECO:0000313" key="2">
    <source>
        <dbReference type="EMBL" id="GFO33819.1"/>
    </source>
</evidence>
<evidence type="ECO:0000313" key="3">
    <source>
        <dbReference type="Proteomes" id="UP000735302"/>
    </source>
</evidence>
<dbReference type="EMBL" id="BLXT01006838">
    <property type="protein sequence ID" value="GFO33819.1"/>
    <property type="molecule type" value="Genomic_DNA"/>
</dbReference>
<dbReference type="Proteomes" id="UP000735302">
    <property type="component" value="Unassembled WGS sequence"/>
</dbReference>